<proteinExistence type="predicted"/>
<dbReference type="AlphaFoldDB" id="A0A2N5VC86"/>
<dbReference type="PANTHER" id="PTHR46929">
    <property type="entry name" value="EXPRESSED PROTEIN"/>
    <property type="match status" value="1"/>
</dbReference>
<feature type="region of interest" description="Disordered" evidence="1">
    <location>
        <begin position="205"/>
        <end position="226"/>
    </location>
</feature>
<dbReference type="PANTHER" id="PTHR46929:SF3">
    <property type="entry name" value="MYB_SANT-LIKE DOMAIN-CONTAINING PROTEIN"/>
    <property type="match status" value="1"/>
</dbReference>
<protein>
    <recommendedName>
        <fullName evidence="2">Myb/SANT-like domain-containing protein</fullName>
    </recommendedName>
</protein>
<feature type="domain" description="Myb/SANT-like" evidence="2">
    <location>
        <begin position="59"/>
        <end position="156"/>
    </location>
</feature>
<organism evidence="3 4">
    <name type="scientific">Puccinia coronata f. sp. avenae</name>
    <dbReference type="NCBI Taxonomy" id="200324"/>
    <lineage>
        <taxon>Eukaryota</taxon>
        <taxon>Fungi</taxon>
        <taxon>Dikarya</taxon>
        <taxon>Basidiomycota</taxon>
        <taxon>Pucciniomycotina</taxon>
        <taxon>Pucciniomycetes</taxon>
        <taxon>Pucciniales</taxon>
        <taxon>Pucciniaceae</taxon>
        <taxon>Puccinia</taxon>
    </lineage>
</organism>
<evidence type="ECO:0000313" key="3">
    <source>
        <dbReference type="EMBL" id="PLW47591.1"/>
    </source>
</evidence>
<dbReference type="Pfam" id="PF12776">
    <property type="entry name" value="Myb_DNA-bind_3"/>
    <property type="match status" value="1"/>
</dbReference>
<evidence type="ECO:0000259" key="2">
    <source>
        <dbReference type="Pfam" id="PF12776"/>
    </source>
</evidence>
<accession>A0A2N5VC86</accession>
<dbReference type="EMBL" id="PGCI01000030">
    <property type="protein sequence ID" value="PLW47591.1"/>
    <property type="molecule type" value="Genomic_DNA"/>
</dbReference>
<dbReference type="InterPro" id="IPR024752">
    <property type="entry name" value="Myb/SANT-like_dom"/>
</dbReference>
<evidence type="ECO:0000313" key="4">
    <source>
        <dbReference type="Proteomes" id="UP000235392"/>
    </source>
</evidence>
<comment type="caution">
    <text evidence="3">The sequence shown here is derived from an EMBL/GenBank/DDBJ whole genome shotgun (WGS) entry which is preliminary data.</text>
</comment>
<feature type="compositionally biased region" description="Low complexity" evidence="1">
    <location>
        <begin position="205"/>
        <end position="222"/>
    </location>
</feature>
<evidence type="ECO:0000256" key="1">
    <source>
        <dbReference type="SAM" id="MobiDB-lite"/>
    </source>
</evidence>
<name>A0A2N5VC86_9BASI</name>
<reference evidence="3 4" key="1">
    <citation type="submission" date="2017-11" db="EMBL/GenBank/DDBJ databases">
        <title>De novo assembly and phasing of dikaryotic genomes from two isolates of Puccinia coronata f. sp. avenae, the causal agent of oat crown rust.</title>
        <authorList>
            <person name="Miller M.E."/>
            <person name="Zhang Y."/>
            <person name="Omidvar V."/>
            <person name="Sperschneider J."/>
            <person name="Schwessinger B."/>
            <person name="Raley C."/>
            <person name="Palmer J.M."/>
            <person name="Garnica D."/>
            <person name="Upadhyaya N."/>
            <person name="Rathjen J."/>
            <person name="Taylor J.M."/>
            <person name="Park R.F."/>
            <person name="Dodds P.N."/>
            <person name="Hirsch C.D."/>
            <person name="Kianian S.F."/>
            <person name="Figueroa M."/>
        </authorList>
    </citation>
    <scope>NUCLEOTIDE SEQUENCE [LARGE SCALE GENOMIC DNA]</scope>
    <source>
        <strain evidence="3">12SD80</strain>
    </source>
</reference>
<sequence>MAELPAKEEEEVVPEAHVWDPFGKQEIVQLLIKNSSSCKNHFDNLNKAFLKQATKKLCWTGPMEVMLLELYVQEVEKGKRNNNGFQNTSHQHVAQQLREAFPETKFLLDYNKCKSKLNQSFRCDYNLFLALKEASRFGWDEIFCEFTSSKDVWERYVAVHPNTQKFWGIPFPKFQNLDKIFGTSLATGKESRSLLPRLLGNSQPVNPNVSGNSGPNNAANSPTAYLSRSHSAAKKESVAGAIKGLAIIVSGTTPVQSNTRRALELYQEVHAVEGSQNQALGAFKIFQDNLNSKIFISIQDAQLRTQWLHKQID</sequence>
<dbReference type="Proteomes" id="UP000235392">
    <property type="component" value="Unassembled WGS sequence"/>
</dbReference>
<gene>
    <name evidence="3" type="ORF">PCASD_08165</name>
</gene>